<dbReference type="Gramene" id="rna8359">
    <property type="protein sequence ID" value="RHN72616.1"/>
    <property type="gene ID" value="gene8359"/>
</dbReference>
<accession>Q2HT26</accession>
<dbReference type="AlphaFoldDB" id="Q2HT26"/>
<sequence length="58" mass="6595">MAQLFAWEEELESDCCALLLPIVLQADVSEVDLTTSRLSKIQCCYCLQLFDIKRPIST</sequence>
<evidence type="ECO:0000313" key="2">
    <source>
        <dbReference type="EMBL" id="RHN72616.1"/>
    </source>
</evidence>
<proteinExistence type="predicted"/>
<reference evidence="1" key="2">
    <citation type="submission" date="2007-03" db="EMBL/GenBank/DDBJ databases">
        <authorList>
            <consortium name="The International Medicago Genome Annotation Group"/>
        </authorList>
    </citation>
    <scope>NUCLEOTIDE SEQUENCE</scope>
</reference>
<reference evidence="2" key="3">
    <citation type="journal article" date="2018" name="Nat. Plants">
        <title>Whole-genome landscape of Medicago truncatula symbiotic genes.</title>
        <authorList>
            <person name="Pecrix Y."/>
            <person name="Gamas P."/>
            <person name="Carrere S."/>
        </authorList>
    </citation>
    <scope>NUCLEOTIDE SEQUENCE</scope>
    <source>
        <tissue evidence="2">Leaves</tissue>
    </source>
</reference>
<dbReference type="EMBL" id="AC150798">
    <property type="protein sequence ID" value="ABD33018.1"/>
    <property type="molecule type" value="Genomic_DNA"/>
</dbReference>
<name>Q2HT26_MEDTR</name>
<protein>
    <submittedName>
        <fullName evidence="1">Uncharacterized protein</fullName>
    </submittedName>
</protein>
<gene>
    <name evidence="1" type="ORF">MtrDRAFT_AC150798g23v2</name>
    <name evidence="2" type="ORF">MtrunA17_Chr2g0289731</name>
</gene>
<dbReference type="Proteomes" id="UP000265566">
    <property type="component" value="Chromosome 2"/>
</dbReference>
<reference evidence="1" key="1">
    <citation type="submission" date="2005-04" db="EMBL/GenBank/DDBJ databases">
        <authorList>
            <person name="Town C.D."/>
        </authorList>
    </citation>
    <scope>NUCLEOTIDE SEQUENCE</scope>
</reference>
<organism evidence="1">
    <name type="scientific">Medicago truncatula</name>
    <name type="common">Barrel medic</name>
    <name type="synonym">Medicago tribuloides</name>
    <dbReference type="NCBI Taxonomy" id="3880"/>
    <lineage>
        <taxon>Eukaryota</taxon>
        <taxon>Viridiplantae</taxon>
        <taxon>Streptophyta</taxon>
        <taxon>Embryophyta</taxon>
        <taxon>Tracheophyta</taxon>
        <taxon>Spermatophyta</taxon>
        <taxon>Magnoliopsida</taxon>
        <taxon>eudicotyledons</taxon>
        <taxon>Gunneridae</taxon>
        <taxon>Pentapetalae</taxon>
        <taxon>rosids</taxon>
        <taxon>fabids</taxon>
        <taxon>Fabales</taxon>
        <taxon>Fabaceae</taxon>
        <taxon>Papilionoideae</taxon>
        <taxon>50 kb inversion clade</taxon>
        <taxon>NPAAA clade</taxon>
        <taxon>Hologalegina</taxon>
        <taxon>IRL clade</taxon>
        <taxon>Trifolieae</taxon>
        <taxon>Medicago</taxon>
    </lineage>
</organism>
<dbReference type="EMBL" id="PSQE01000002">
    <property type="protein sequence ID" value="RHN72616.1"/>
    <property type="molecule type" value="Genomic_DNA"/>
</dbReference>
<evidence type="ECO:0000313" key="1">
    <source>
        <dbReference type="EMBL" id="ABD33018.1"/>
    </source>
</evidence>